<dbReference type="EMBL" id="ON649703">
    <property type="protein sequence ID" value="UVF62670.1"/>
    <property type="molecule type" value="Genomic_DNA"/>
</dbReference>
<evidence type="ECO:0000313" key="1">
    <source>
        <dbReference type="EMBL" id="UVF62670.1"/>
    </source>
</evidence>
<accession>A0A976UB65</accession>
<protein>
    <submittedName>
        <fullName evidence="1">Uncharacterized protein</fullName>
    </submittedName>
</protein>
<proteinExistence type="predicted"/>
<sequence length="37" mass="4322">MNQKDKDFIIYLQSLAIQSGNQKIINEIANFRLLHGF</sequence>
<name>A0A976UB65_9CAUD</name>
<organism evidence="1">
    <name type="scientific">Yangshan Harbor Nitrososphaeria virus</name>
    <dbReference type="NCBI Taxonomy" id="2969597"/>
    <lineage>
        <taxon>Viruses</taxon>
        <taxon>Duplodnaviria</taxon>
        <taxon>Heunggongvirae</taxon>
        <taxon>Uroviricota</taxon>
        <taxon>Caudoviricetes</taxon>
    </lineage>
</organism>
<reference evidence="1" key="1">
    <citation type="submission" date="2022-05" db="EMBL/GenBank/DDBJ databases">
        <title>Diverse viruses of marine archaea discovered using metagenomics.</title>
        <authorList>
            <person name="Zhou Y."/>
        </authorList>
    </citation>
    <scope>NUCLEOTIDE SEQUENCE</scope>
    <source>
        <strain evidence="1">YSH_354833</strain>
    </source>
</reference>